<organism evidence="1 2">
    <name type="scientific">Polyplosphaeria fusca</name>
    <dbReference type="NCBI Taxonomy" id="682080"/>
    <lineage>
        <taxon>Eukaryota</taxon>
        <taxon>Fungi</taxon>
        <taxon>Dikarya</taxon>
        <taxon>Ascomycota</taxon>
        <taxon>Pezizomycotina</taxon>
        <taxon>Dothideomycetes</taxon>
        <taxon>Pleosporomycetidae</taxon>
        <taxon>Pleosporales</taxon>
        <taxon>Tetraplosphaeriaceae</taxon>
        <taxon>Polyplosphaeria</taxon>
    </lineage>
</organism>
<keyword evidence="2" id="KW-1185">Reference proteome</keyword>
<dbReference type="AlphaFoldDB" id="A0A9P4UWT4"/>
<name>A0A9P4UWT4_9PLEO</name>
<comment type="caution">
    <text evidence="1">The sequence shown here is derived from an EMBL/GenBank/DDBJ whole genome shotgun (WGS) entry which is preliminary data.</text>
</comment>
<evidence type="ECO:0000313" key="2">
    <source>
        <dbReference type="Proteomes" id="UP000799444"/>
    </source>
</evidence>
<evidence type="ECO:0000313" key="1">
    <source>
        <dbReference type="EMBL" id="KAF2728158.1"/>
    </source>
</evidence>
<proteinExistence type="predicted"/>
<dbReference type="Proteomes" id="UP000799444">
    <property type="component" value="Unassembled WGS sequence"/>
</dbReference>
<gene>
    <name evidence="1" type="ORF">EJ04DRAFT_110232</name>
</gene>
<reference evidence="1" key="1">
    <citation type="journal article" date="2020" name="Stud. Mycol.">
        <title>101 Dothideomycetes genomes: a test case for predicting lifestyles and emergence of pathogens.</title>
        <authorList>
            <person name="Haridas S."/>
            <person name="Albert R."/>
            <person name="Binder M."/>
            <person name="Bloem J."/>
            <person name="Labutti K."/>
            <person name="Salamov A."/>
            <person name="Andreopoulos B."/>
            <person name="Baker S."/>
            <person name="Barry K."/>
            <person name="Bills G."/>
            <person name="Bluhm B."/>
            <person name="Cannon C."/>
            <person name="Castanera R."/>
            <person name="Culley D."/>
            <person name="Daum C."/>
            <person name="Ezra D."/>
            <person name="Gonzalez J."/>
            <person name="Henrissat B."/>
            <person name="Kuo A."/>
            <person name="Liang C."/>
            <person name="Lipzen A."/>
            <person name="Lutzoni F."/>
            <person name="Magnuson J."/>
            <person name="Mondo S."/>
            <person name="Nolan M."/>
            <person name="Ohm R."/>
            <person name="Pangilinan J."/>
            <person name="Park H.-J."/>
            <person name="Ramirez L."/>
            <person name="Alfaro M."/>
            <person name="Sun H."/>
            <person name="Tritt A."/>
            <person name="Yoshinaga Y."/>
            <person name="Zwiers L.-H."/>
            <person name="Turgeon B."/>
            <person name="Goodwin S."/>
            <person name="Spatafora J."/>
            <person name="Crous P."/>
            <person name="Grigoriev I."/>
        </authorList>
    </citation>
    <scope>NUCLEOTIDE SEQUENCE</scope>
    <source>
        <strain evidence="1">CBS 125425</strain>
    </source>
</reference>
<protein>
    <submittedName>
        <fullName evidence="1">Uncharacterized protein</fullName>
    </submittedName>
</protein>
<sequence length="149" mass="16874">MTDPSYSSSASKNFNRPVPCKRLISLRSIYLHPALLFRYSSLLPRRNIIPALTTTGRSLKQFLARTSFNIVYCTRDSCFLVSPGIEVDFSDKSHFPVDFRAFSKRCSSMGSSVVFPYAAPMVCTRTCIYRYGHIMELLGLEFNTDNCSV</sequence>
<accession>A0A9P4UWT4</accession>
<dbReference type="EMBL" id="ML996293">
    <property type="protein sequence ID" value="KAF2728158.1"/>
    <property type="molecule type" value="Genomic_DNA"/>
</dbReference>